<feature type="compositionally biased region" description="Basic and acidic residues" evidence="1">
    <location>
        <begin position="818"/>
        <end position="828"/>
    </location>
</feature>
<feature type="compositionally biased region" description="Polar residues" evidence="1">
    <location>
        <begin position="347"/>
        <end position="373"/>
    </location>
</feature>
<name>A0ABR3IRL1_9AGAR</name>
<feature type="compositionally biased region" description="Polar residues" evidence="1">
    <location>
        <begin position="177"/>
        <end position="196"/>
    </location>
</feature>
<feature type="region of interest" description="Disordered" evidence="1">
    <location>
        <begin position="488"/>
        <end position="588"/>
    </location>
</feature>
<feature type="region of interest" description="Disordered" evidence="1">
    <location>
        <begin position="431"/>
        <end position="455"/>
    </location>
</feature>
<feature type="region of interest" description="Disordered" evidence="1">
    <location>
        <begin position="604"/>
        <end position="664"/>
    </location>
</feature>
<evidence type="ECO:0000313" key="2">
    <source>
        <dbReference type="EMBL" id="KAL0945915.1"/>
    </source>
</evidence>
<feature type="region of interest" description="Disordered" evidence="1">
    <location>
        <begin position="1"/>
        <end position="86"/>
    </location>
</feature>
<feature type="compositionally biased region" description="Polar residues" evidence="1">
    <location>
        <begin position="260"/>
        <end position="272"/>
    </location>
</feature>
<dbReference type="EMBL" id="JASNQZ010000015">
    <property type="protein sequence ID" value="KAL0945915.1"/>
    <property type="molecule type" value="Genomic_DNA"/>
</dbReference>
<feature type="compositionally biased region" description="Basic and acidic residues" evidence="1">
    <location>
        <begin position="220"/>
        <end position="252"/>
    </location>
</feature>
<feature type="compositionally biased region" description="Polar residues" evidence="1">
    <location>
        <begin position="1"/>
        <end position="24"/>
    </location>
</feature>
<organism evidence="2 3">
    <name type="scientific">Hohenbuehelia grisea</name>
    <dbReference type="NCBI Taxonomy" id="104357"/>
    <lineage>
        <taxon>Eukaryota</taxon>
        <taxon>Fungi</taxon>
        <taxon>Dikarya</taxon>
        <taxon>Basidiomycota</taxon>
        <taxon>Agaricomycotina</taxon>
        <taxon>Agaricomycetes</taxon>
        <taxon>Agaricomycetidae</taxon>
        <taxon>Agaricales</taxon>
        <taxon>Pleurotineae</taxon>
        <taxon>Pleurotaceae</taxon>
        <taxon>Hohenbuehelia</taxon>
    </lineage>
</organism>
<feature type="compositionally biased region" description="Low complexity" evidence="1">
    <location>
        <begin position="688"/>
        <end position="704"/>
    </location>
</feature>
<feature type="region of interest" description="Disordered" evidence="1">
    <location>
        <begin position="101"/>
        <end position="373"/>
    </location>
</feature>
<feature type="compositionally biased region" description="Basic and acidic residues" evidence="1">
    <location>
        <begin position="900"/>
        <end position="920"/>
    </location>
</feature>
<protein>
    <submittedName>
        <fullName evidence="2">Uncharacterized protein</fullName>
    </submittedName>
</protein>
<sequence length="946" mass="99878">MAYSPSHRTSQSVGMANQGLQLPHQQRRMTMPNSGARPPSPLRNGFVPDTSTGIDLGSHSDDDSDDDDFDDDDFRGRSSPSPSVTQLATTFANKVGNLVSNIAPARSPGPATSPRPSIAEIEADAERARDQSRREAERIMTAESDERRRVEERVLALLHSGPADKANNGPLPPPPARSQTLPPSPSNSQKESTSWWSAAKNRLTPTKEPLTPAQQVIQDTKAREKEEKKRAKELASIEKDMGKGKGRDRSEWPADPVAKFTNSALASMQPSSAALHVPRKPVPTIPQSPSPSPGRSTDRDALMPPRRSATSPNPNPSTPPKQSSNPYTASPISLSNSNLASPGMLASPSSNTNGRSAASPSNQGSTSSPNRATTPLPIYATFNSTGTLDVPVTLLTIARRFEKLERWTVGHVRALEDRMGDVEAWLVEREESRVNQKGEGESKDAKTTDASTTNGGADVELVKQSMHDMQTDLGELQSRVSMLGREMARMASSAGRASPSPSVDSFNNAQPPHFHPRTPSPTPLLNHEPQETFSRSSGPRDKKWGDLSLSAGPSSSVRVREAPRRASERGVVSESEDENASVQGSDAENAQAYNSGATAEPIGLGIAPFTTSPPFTPHKRAPSLTAHESTSPPLARVSSRGHGANQHGKAGSASGTRLPYPTGDYAPASFISPASTGNSFVGSLGAIATMTPSSPPSLSTVSAAMAATSPVSPQTPSSGIGKWSGRPLPASPGQASAQGSMQVPSKVLSPRLRTSPRPQGLSNAASPTPSPGASPTPRKRYTVALGGPLTRPDSDTEGGSVATESDDNGEDDGAQEETIGKRASERLRAAVGQSSDSANTKKESAKPAPKPRAQSVYGFSSVYETGPPKPVAPLNPGRLRARSTDRFSISSNGSSSAPADRGKFIDPYVAKRERERESRKIAMPRPVGKVPIGDLVAFFDGEKGSG</sequence>
<feature type="compositionally biased region" description="Polar residues" evidence="1">
    <location>
        <begin position="327"/>
        <end position="340"/>
    </location>
</feature>
<feature type="compositionally biased region" description="Low complexity" evidence="1">
    <location>
        <begin position="489"/>
        <end position="502"/>
    </location>
</feature>
<feature type="compositionally biased region" description="Basic and acidic residues" evidence="1">
    <location>
        <begin position="558"/>
        <end position="568"/>
    </location>
</feature>
<feature type="region of interest" description="Disordered" evidence="1">
    <location>
        <begin position="688"/>
        <end position="925"/>
    </location>
</feature>
<gene>
    <name evidence="2" type="ORF">HGRIS_012198</name>
</gene>
<feature type="compositionally biased region" description="Pro residues" evidence="1">
    <location>
        <begin position="280"/>
        <end position="292"/>
    </location>
</feature>
<feature type="compositionally biased region" description="Polar residues" evidence="1">
    <location>
        <begin position="709"/>
        <end position="718"/>
    </location>
</feature>
<evidence type="ECO:0000313" key="3">
    <source>
        <dbReference type="Proteomes" id="UP001556367"/>
    </source>
</evidence>
<reference evidence="3" key="1">
    <citation type="submission" date="2024-06" db="EMBL/GenBank/DDBJ databases">
        <title>Multi-omics analyses provide insights into the biosynthesis of the anticancer antibiotic pleurotin in Hohenbuehelia grisea.</title>
        <authorList>
            <person name="Weaver J.A."/>
            <person name="Alberti F."/>
        </authorList>
    </citation>
    <scope>NUCLEOTIDE SEQUENCE [LARGE SCALE GENOMIC DNA]</scope>
    <source>
        <strain evidence="3">T-177</strain>
    </source>
</reference>
<feature type="compositionally biased region" description="Polar residues" evidence="1">
    <location>
        <begin position="733"/>
        <end position="743"/>
    </location>
</feature>
<evidence type="ECO:0000256" key="1">
    <source>
        <dbReference type="SAM" id="MobiDB-lite"/>
    </source>
</evidence>
<feature type="compositionally biased region" description="Basic and acidic residues" evidence="1">
    <location>
        <begin position="124"/>
        <end position="154"/>
    </location>
</feature>
<proteinExistence type="predicted"/>
<feature type="compositionally biased region" description="Acidic residues" evidence="1">
    <location>
        <begin position="62"/>
        <end position="73"/>
    </location>
</feature>
<dbReference type="Proteomes" id="UP001556367">
    <property type="component" value="Unassembled WGS sequence"/>
</dbReference>
<accession>A0ABR3IRL1</accession>
<comment type="caution">
    <text evidence="2">The sequence shown here is derived from an EMBL/GenBank/DDBJ whole genome shotgun (WGS) entry which is preliminary data.</text>
</comment>
<feature type="compositionally biased region" description="Basic and acidic residues" evidence="1">
    <location>
        <begin position="431"/>
        <end position="447"/>
    </location>
</feature>
<keyword evidence="3" id="KW-1185">Reference proteome</keyword>
<feature type="compositionally biased region" description="Acidic residues" evidence="1">
    <location>
        <begin position="804"/>
        <end position="815"/>
    </location>
</feature>